<evidence type="ECO:0000313" key="8">
    <source>
        <dbReference type="Proteomes" id="UP000537260"/>
    </source>
</evidence>
<reference evidence="7 8" key="1">
    <citation type="submission" date="2020-07" db="EMBL/GenBank/DDBJ databases">
        <title>Sequencing the genomes of 1000 actinobacteria strains.</title>
        <authorList>
            <person name="Klenk H.-P."/>
        </authorList>
    </citation>
    <scope>NUCLEOTIDE SEQUENCE [LARGE SCALE GENOMIC DNA]</scope>
    <source>
        <strain evidence="7 8">LI1</strain>
    </source>
</reference>
<feature type="transmembrane region" description="Helical" evidence="5">
    <location>
        <begin position="305"/>
        <end position="327"/>
    </location>
</feature>
<dbReference type="PIRSF" id="PIRSF006060">
    <property type="entry name" value="AA_transporter"/>
    <property type="match status" value="1"/>
</dbReference>
<name>A0A7Z0J6W6_9MICO</name>
<feature type="transmembrane region" description="Helical" evidence="5">
    <location>
        <begin position="170"/>
        <end position="190"/>
    </location>
</feature>
<dbReference type="GO" id="GO:0055085">
    <property type="term" value="P:transmembrane transport"/>
    <property type="evidence" value="ECO:0007669"/>
    <property type="project" value="InterPro"/>
</dbReference>
<accession>A0A7Z0J6W6</accession>
<dbReference type="PANTHER" id="PTHR42770">
    <property type="entry name" value="AMINO ACID TRANSPORTER-RELATED"/>
    <property type="match status" value="1"/>
</dbReference>
<evidence type="ECO:0000256" key="1">
    <source>
        <dbReference type="ARBA" id="ARBA00004141"/>
    </source>
</evidence>
<dbReference type="EMBL" id="JACCFM010000001">
    <property type="protein sequence ID" value="NYJ20363.1"/>
    <property type="molecule type" value="Genomic_DNA"/>
</dbReference>
<gene>
    <name evidence="7" type="ORF">HNR05_002154</name>
</gene>
<evidence type="ECO:0000256" key="2">
    <source>
        <dbReference type="ARBA" id="ARBA00022692"/>
    </source>
</evidence>
<keyword evidence="3 5" id="KW-1133">Transmembrane helix</keyword>
<protein>
    <submittedName>
        <fullName evidence="7">Amino acid transporter</fullName>
    </submittedName>
</protein>
<dbReference type="AlphaFoldDB" id="A0A7Z0J6W6"/>
<dbReference type="PANTHER" id="PTHR42770:SF16">
    <property type="entry name" value="AMINO ACID PERMEASE"/>
    <property type="match status" value="1"/>
</dbReference>
<feature type="domain" description="Amino acid permease/ SLC12A" evidence="6">
    <location>
        <begin position="52"/>
        <end position="480"/>
    </location>
</feature>
<feature type="transmembrane region" description="Helical" evidence="5">
    <location>
        <begin position="348"/>
        <end position="369"/>
    </location>
</feature>
<feature type="transmembrane region" description="Helical" evidence="5">
    <location>
        <begin position="100"/>
        <end position="120"/>
    </location>
</feature>
<sequence length="517" mass="53602">MSTSTRTTPSTGAATTVAPRRKLGVIAVAFLIVAASAPLTVIAGGVTSTFAVTHIAGVPLSFLLLAAALAIFAIGYAAMSRFITNAGAFYSYVAQGIGRPAGVGASMLALVAYNMMQMGIYGMFGFQMSMLISEKTGLDVPWWIPVLVCIAIVGVMGVNRVDLSAKVLGVLVALEFLVVIVFDVVAFTVPTAGFSTAPLDPAMLFVPGVGAVFAFGIAAFMGFESAAIYGEESKDPRRTIPRATFLAVAVIGVFYSVSAWALSLAVGIDKIVDPAGITADEAGPPLFFGFVAEHMGTMWVDLMSVLFITSIFAALVSFHNAVARYLFSLGREGVLPAKLAAVRTTSGAPWAGSLAQTSVAALVIVAFAIGETGWNPDNGPYPVLTLFTWLTNSGALGLVLLMAVVSVAVIGYFRRDGRGVGVGSRLVAPIISALALAVVFVLILMNFDVLLGQAEPDFTTFLLPALVILPGIIGVIWGFRLRATKPNVYRQIGHGTDSGASLGSATAADDATAGRVG</sequence>
<keyword evidence="8" id="KW-1185">Reference proteome</keyword>
<dbReference type="InterPro" id="IPR004841">
    <property type="entry name" value="AA-permease/SLC12A_dom"/>
</dbReference>
<dbReference type="GO" id="GO:0016020">
    <property type="term" value="C:membrane"/>
    <property type="evidence" value="ECO:0007669"/>
    <property type="project" value="UniProtKB-SubCell"/>
</dbReference>
<evidence type="ECO:0000256" key="3">
    <source>
        <dbReference type="ARBA" id="ARBA00022989"/>
    </source>
</evidence>
<dbReference type="Proteomes" id="UP000537260">
    <property type="component" value="Unassembled WGS sequence"/>
</dbReference>
<organism evidence="7 8">
    <name type="scientific">Glaciibacter psychrotolerans</name>
    <dbReference type="NCBI Taxonomy" id="670054"/>
    <lineage>
        <taxon>Bacteria</taxon>
        <taxon>Bacillati</taxon>
        <taxon>Actinomycetota</taxon>
        <taxon>Actinomycetes</taxon>
        <taxon>Micrococcales</taxon>
        <taxon>Microbacteriaceae</taxon>
        <taxon>Glaciibacter</taxon>
    </lineage>
</organism>
<evidence type="ECO:0000256" key="5">
    <source>
        <dbReference type="SAM" id="Phobius"/>
    </source>
</evidence>
<feature type="transmembrane region" description="Helical" evidence="5">
    <location>
        <begin position="389"/>
        <end position="414"/>
    </location>
</feature>
<dbReference type="InterPro" id="IPR050367">
    <property type="entry name" value="APC_superfamily"/>
</dbReference>
<feature type="transmembrane region" description="Helical" evidence="5">
    <location>
        <begin position="244"/>
        <end position="268"/>
    </location>
</feature>
<comment type="caution">
    <text evidence="7">The sequence shown here is derived from an EMBL/GenBank/DDBJ whole genome shotgun (WGS) entry which is preliminary data.</text>
</comment>
<evidence type="ECO:0000313" key="7">
    <source>
        <dbReference type="EMBL" id="NYJ20363.1"/>
    </source>
</evidence>
<evidence type="ECO:0000259" key="6">
    <source>
        <dbReference type="Pfam" id="PF00324"/>
    </source>
</evidence>
<dbReference type="Gene3D" id="1.20.1740.10">
    <property type="entry name" value="Amino acid/polyamine transporter I"/>
    <property type="match status" value="1"/>
</dbReference>
<proteinExistence type="predicted"/>
<feature type="transmembrane region" description="Helical" evidence="5">
    <location>
        <begin position="58"/>
        <end position="79"/>
    </location>
</feature>
<comment type="subcellular location">
    <subcellularLocation>
        <location evidence="1">Membrane</location>
        <topology evidence="1">Multi-pass membrane protein</topology>
    </subcellularLocation>
</comment>
<feature type="transmembrane region" description="Helical" evidence="5">
    <location>
        <begin position="23"/>
        <end position="46"/>
    </location>
</feature>
<keyword evidence="4 5" id="KW-0472">Membrane</keyword>
<feature type="transmembrane region" description="Helical" evidence="5">
    <location>
        <begin position="426"/>
        <end position="447"/>
    </location>
</feature>
<keyword evidence="2 5" id="KW-0812">Transmembrane</keyword>
<dbReference type="Pfam" id="PF00324">
    <property type="entry name" value="AA_permease"/>
    <property type="match status" value="1"/>
</dbReference>
<feature type="transmembrane region" description="Helical" evidence="5">
    <location>
        <begin position="459"/>
        <end position="479"/>
    </location>
</feature>
<feature type="transmembrane region" description="Helical" evidence="5">
    <location>
        <begin position="202"/>
        <end position="223"/>
    </location>
</feature>
<evidence type="ECO:0000256" key="4">
    <source>
        <dbReference type="ARBA" id="ARBA00023136"/>
    </source>
</evidence>
<dbReference type="RefSeq" id="WP_179578985.1">
    <property type="nucleotide sequence ID" value="NZ_JACCFM010000001.1"/>
</dbReference>
<feature type="transmembrane region" description="Helical" evidence="5">
    <location>
        <begin position="140"/>
        <end position="158"/>
    </location>
</feature>